<keyword evidence="2" id="KW-1185">Reference proteome</keyword>
<comment type="caution">
    <text evidence="1">The sequence shown here is derived from an EMBL/GenBank/DDBJ whole genome shotgun (WGS) entry which is preliminary data.</text>
</comment>
<proteinExistence type="predicted"/>
<dbReference type="AlphaFoldDB" id="A0A9P9FL01"/>
<gene>
    <name evidence="1" type="ORF">EDB81DRAFT_781134</name>
</gene>
<accession>A0A9P9FL01</accession>
<name>A0A9P9FL01_9HYPO</name>
<reference evidence="1" key="1">
    <citation type="journal article" date="2021" name="Nat. Commun.">
        <title>Genetic determinants of endophytism in the Arabidopsis root mycobiome.</title>
        <authorList>
            <person name="Mesny F."/>
            <person name="Miyauchi S."/>
            <person name="Thiergart T."/>
            <person name="Pickel B."/>
            <person name="Atanasova L."/>
            <person name="Karlsson M."/>
            <person name="Huettel B."/>
            <person name="Barry K.W."/>
            <person name="Haridas S."/>
            <person name="Chen C."/>
            <person name="Bauer D."/>
            <person name="Andreopoulos W."/>
            <person name="Pangilinan J."/>
            <person name="LaButti K."/>
            <person name="Riley R."/>
            <person name="Lipzen A."/>
            <person name="Clum A."/>
            <person name="Drula E."/>
            <person name="Henrissat B."/>
            <person name="Kohler A."/>
            <person name="Grigoriev I.V."/>
            <person name="Martin F.M."/>
            <person name="Hacquard S."/>
        </authorList>
    </citation>
    <scope>NUCLEOTIDE SEQUENCE</scope>
    <source>
        <strain evidence="1">MPI-CAGE-AT-0147</strain>
    </source>
</reference>
<organism evidence="1 2">
    <name type="scientific">Dactylonectria macrodidyma</name>
    <dbReference type="NCBI Taxonomy" id="307937"/>
    <lineage>
        <taxon>Eukaryota</taxon>
        <taxon>Fungi</taxon>
        <taxon>Dikarya</taxon>
        <taxon>Ascomycota</taxon>
        <taxon>Pezizomycotina</taxon>
        <taxon>Sordariomycetes</taxon>
        <taxon>Hypocreomycetidae</taxon>
        <taxon>Hypocreales</taxon>
        <taxon>Nectriaceae</taxon>
        <taxon>Dactylonectria</taxon>
    </lineage>
</organism>
<evidence type="ECO:0000313" key="2">
    <source>
        <dbReference type="Proteomes" id="UP000738349"/>
    </source>
</evidence>
<sequence length="110" mass="12163">MSRSSSTLMRIEAQLLSFFSSSFAQLFVSSAPQHPRCKRFHIGCLNQWAQSRRRQVHRQLACSGVASTKASQLGSRSTAPVPGFGALSVVHKMTAASARDRPCWWHCGSR</sequence>
<dbReference type="EMBL" id="JAGMUV010000003">
    <property type="protein sequence ID" value="KAH7166048.1"/>
    <property type="molecule type" value="Genomic_DNA"/>
</dbReference>
<evidence type="ECO:0000313" key="1">
    <source>
        <dbReference type="EMBL" id="KAH7166048.1"/>
    </source>
</evidence>
<dbReference type="Proteomes" id="UP000738349">
    <property type="component" value="Unassembled WGS sequence"/>
</dbReference>
<protein>
    <submittedName>
        <fullName evidence="1">Uncharacterized protein</fullName>
    </submittedName>
</protein>